<evidence type="ECO:0000259" key="1">
    <source>
        <dbReference type="Pfam" id="PF14129"/>
    </source>
</evidence>
<sequence length="264" mass="30395">MRRFCVILLVVSFASLLFLASCGRRDYKLIPKDKFQSLMVELYVADGYFANIYDPILTDSVREAVYNNLFAKHGTTRRDYDSTLAWYGRNNLEEYITICQAVRDELERQRVELDGQLVAEHHQQHTADIPDDSFYQLDSINLLVRDSARFYHPDLSFLNRPFVIKPAEPYAVGSRFEFVTRVRGLQLRPEAKMEMAIQLVCVDNTSVIERRQVDKGLNVLSVSAPDSLAVAYIYGYLRGLPDSTGMMTTKPFLVDSFSFRKFGR</sequence>
<name>A0A2U1FMJ5_9PORP</name>
<accession>A0A2U1FMJ5</accession>
<dbReference type="InterPro" id="IPR025381">
    <property type="entry name" value="DUF4296"/>
</dbReference>
<keyword evidence="3" id="KW-1185">Reference proteome</keyword>
<dbReference type="PROSITE" id="PS51257">
    <property type="entry name" value="PROKAR_LIPOPROTEIN"/>
    <property type="match status" value="1"/>
</dbReference>
<dbReference type="EMBL" id="QEKY01000003">
    <property type="protein sequence ID" value="PVZ13384.1"/>
    <property type="molecule type" value="Genomic_DNA"/>
</dbReference>
<evidence type="ECO:0000313" key="3">
    <source>
        <dbReference type="Proteomes" id="UP000245462"/>
    </source>
</evidence>
<reference evidence="2 3" key="1">
    <citation type="submission" date="2018-04" db="EMBL/GenBank/DDBJ databases">
        <title>Genomic Encyclopedia of Type Strains, Phase IV (KMG-IV): sequencing the most valuable type-strain genomes for metagenomic binning, comparative biology and taxonomic classification.</title>
        <authorList>
            <person name="Goeker M."/>
        </authorList>
    </citation>
    <scope>NUCLEOTIDE SEQUENCE [LARGE SCALE GENOMIC DNA]</scope>
    <source>
        <strain evidence="2 3">DSM 28520</strain>
    </source>
</reference>
<dbReference type="RefSeq" id="WP_116678691.1">
    <property type="nucleotide sequence ID" value="NZ_QEKY01000003.1"/>
</dbReference>
<proteinExistence type="predicted"/>
<dbReference type="GeneID" id="94550143"/>
<feature type="domain" description="DUF4296" evidence="1">
    <location>
        <begin position="28"/>
        <end position="110"/>
    </location>
</feature>
<dbReference type="Proteomes" id="UP000245462">
    <property type="component" value="Unassembled WGS sequence"/>
</dbReference>
<dbReference type="AlphaFoldDB" id="A0A2U1FMJ5"/>
<evidence type="ECO:0000313" key="2">
    <source>
        <dbReference type="EMBL" id="PVZ13384.1"/>
    </source>
</evidence>
<comment type="caution">
    <text evidence="2">The sequence shown here is derived from an EMBL/GenBank/DDBJ whole genome shotgun (WGS) entry which is preliminary data.</text>
</comment>
<organism evidence="2 3">
    <name type="scientific">Porphyromonas loveana</name>
    <dbReference type="NCBI Taxonomy" id="1884669"/>
    <lineage>
        <taxon>Bacteria</taxon>
        <taxon>Pseudomonadati</taxon>
        <taxon>Bacteroidota</taxon>
        <taxon>Bacteroidia</taxon>
        <taxon>Bacteroidales</taxon>
        <taxon>Porphyromonadaceae</taxon>
        <taxon>Porphyromonas</taxon>
    </lineage>
</organism>
<protein>
    <submittedName>
        <fullName evidence="2">Uncharacterized protein DUF4296</fullName>
    </submittedName>
</protein>
<dbReference type="Pfam" id="PF14129">
    <property type="entry name" value="DUF4296"/>
    <property type="match status" value="1"/>
</dbReference>
<gene>
    <name evidence="2" type="ORF">C7382_10379</name>
</gene>
<dbReference type="OrthoDB" id="678784at2"/>